<dbReference type="AlphaFoldDB" id="T1H1N0"/>
<dbReference type="Proteomes" id="UP000015102">
    <property type="component" value="Unassembled WGS sequence"/>
</dbReference>
<organism evidence="1 2">
    <name type="scientific">Megaselia scalaris</name>
    <name type="common">Humpbacked fly</name>
    <name type="synonym">Phora scalaris</name>
    <dbReference type="NCBI Taxonomy" id="36166"/>
    <lineage>
        <taxon>Eukaryota</taxon>
        <taxon>Metazoa</taxon>
        <taxon>Ecdysozoa</taxon>
        <taxon>Arthropoda</taxon>
        <taxon>Hexapoda</taxon>
        <taxon>Insecta</taxon>
        <taxon>Pterygota</taxon>
        <taxon>Neoptera</taxon>
        <taxon>Endopterygota</taxon>
        <taxon>Diptera</taxon>
        <taxon>Brachycera</taxon>
        <taxon>Muscomorpha</taxon>
        <taxon>Platypezoidea</taxon>
        <taxon>Phoridae</taxon>
        <taxon>Megaseliini</taxon>
        <taxon>Megaselia</taxon>
    </lineage>
</organism>
<keyword evidence="2" id="KW-1185">Reference proteome</keyword>
<dbReference type="EnsemblMetazoa" id="MESCA010096-RA">
    <property type="protein sequence ID" value="MESCA010096-PA"/>
    <property type="gene ID" value="MESCA010096"/>
</dbReference>
<reference evidence="1" key="2">
    <citation type="submission" date="2015-06" db="UniProtKB">
        <authorList>
            <consortium name="EnsemblMetazoa"/>
        </authorList>
    </citation>
    <scope>IDENTIFICATION</scope>
</reference>
<dbReference type="HOGENOM" id="CLU_2852270_0_0_1"/>
<sequence length="65" mass="7375">MSQSPVMKFFSELLKGDQSRMTHQKGLLVFNSNEDVSSPTTEKVQNAIQRLKNNKSADYDDIPTE</sequence>
<dbReference type="EMBL" id="CAQQ02137524">
    <property type="status" value="NOT_ANNOTATED_CDS"/>
    <property type="molecule type" value="Genomic_DNA"/>
</dbReference>
<proteinExistence type="predicted"/>
<dbReference type="EMBL" id="CAQQ02137523">
    <property type="status" value="NOT_ANNOTATED_CDS"/>
    <property type="molecule type" value="Genomic_DNA"/>
</dbReference>
<name>T1H1N0_MEGSC</name>
<reference evidence="2" key="1">
    <citation type="submission" date="2013-02" db="EMBL/GenBank/DDBJ databases">
        <authorList>
            <person name="Hughes D."/>
        </authorList>
    </citation>
    <scope>NUCLEOTIDE SEQUENCE</scope>
    <source>
        <strain>Durham</strain>
        <strain evidence="2">NC isolate 2 -- Noor lab</strain>
    </source>
</reference>
<evidence type="ECO:0000313" key="2">
    <source>
        <dbReference type="Proteomes" id="UP000015102"/>
    </source>
</evidence>
<protein>
    <submittedName>
        <fullName evidence="1">Uncharacterized protein</fullName>
    </submittedName>
</protein>
<evidence type="ECO:0000313" key="1">
    <source>
        <dbReference type="EnsemblMetazoa" id="MESCA010096-PA"/>
    </source>
</evidence>
<accession>T1H1N0</accession>